<dbReference type="PRINTS" id="PR00455">
    <property type="entry name" value="HTHTETR"/>
</dbReference>
<dbReference type="Gene3D" id="1.10.357.10">
    <property type="entry name" value="Tetracycline Repressor, domain 2"/>
    <property type="match status" value="1"/>
</dbReference>
<protein>
    <submittedName>
        <fullName evidence="6">TetR family transcriptional regulator</fullName>
    </submittedName>
</protein>
<evidence type="ECO:0000256" key="2">
    <source>
        <dbReference type="ARBA" id="ARBA00023125"/>
    </source>
</evidence>
<keyword evidence="1" id="KW-0805">Transcription regulation</keyword>
<dbReference type="InterPro" id="IPR050109">
    <property type="entry name" value="HTH-type_TetR-like_transc_reg"/>
</dbReference>
<gene>
    <name evidence="6" type="ORF">AWB85_23510</name>
</gene>
<dbReference type="Gene3D" id="1.10.10.60">
    <property type="entry name" value="Homeodomain-like"/>
    <property type="match status" value="1"/>
</dbReference>
<dbReference type="GO" id="GO:0000976">
    <property type="term" value="F:transcription cis-regulatory region binding"/>
    <property type="evidence" value="ECO:0007669"/>
    <property type="project" value="TreeGrafter"/>
</dbReference>
<dbReference type="InterPro" id="IPR011075">
    <property type="entry name" value="TetR_C"/>
</dbReference>
<comment type="caution">
    <text evidence="6">The sequence shown here is derived from an EMBL/GenBank/DDBJ whole genome shotgun (WGS) entry which is preliminary data.</text>
</comment>
<proteinExistence type="predicted"/>
<evidence type="ECO:0000256" key="4">
    <source>
        <dbReference type="PROSITE-ProRule" id="PRU00335"/>
    </source>
</evidence>
<dbReference type="EMBL" id="LQYE01000011">
    <property type="protein sequence ID" value="OAT68998.1"/>
    <property type="molecule type" value="Genomic_DNA"/>
</dbReference>
<dbReference type="InterPro" id="IPR009057">
    <property type="entry name" value="Homeodomain-like_sf"/>
</dbReference>
<evidence type="ECO:0000259" key="5">
    <source>
        <dbReference type="PROSITE" id="PS50977"/>
    </source>
</evidence>
<dbReference type="GO" id="GO:0003700">
    <property type="term" value="F:DNA-binding transcription factor activity"/>
    <property type="evidence" value="ECO:0007669"/>
    <property type="project" value="TreeGrafter"/>
</dbReference>
<dbReference type="PANTHER" id="PTHR30055">
    <property type="entry name" value="HTH-TYPE TRANSCRIPTIONAL REGULATOR RUTR"/>
    <property type="match status" value="1"/>
</dbReference>
<accession>A0A179VAS0</accession>
<dbReference type="Proteomes" id="UP000186919">
    <property type="component" value="Unassembled WGS sequence"/>
</dbReference>
<keyword evidence="3" id="KW-0804">Transcription</keyword>
<evidence type="ECO:0000313" key="6">
    <source>
        <dbReference type="EMBL" id="OAT68998.1"/>
    </source>
</evidence>
<dbReference type="Pfam" id="PF16859">
    <property type="entry name" value="TetR_C_11"/>
    <property type="match status" value="1"/>
</dbReference>
<dbReference type="RefSeq" id="WP_064629522.1">
    <property type="nucleotide sequence ID" value="NZ_LQYE01000011.1"/>
</dbReference>
<name>A0A179VAS0_9MYCO</name>
<dbReference type="PROSITE" id="PS50977">
    <property type="entry name" value="HTH_TETR_2"/>
    <property type="match status" value="1"/>
</dbReference>
<dbReference type="PANTHER" id="PTHR30055:SF148">
    <property type="entry name" value="TETR-FAMILY TRANSCRIPTIONAL REGULATOR"/>
    <property type="match status" value="1"/>
</dbReference>
<dbReference type="InterPro" id="IPR036271">
    <property type="entry name" value="Tet_transcr_reg_TetR-rel_C_sf"/>
</dbReference>
<dbReference type="AlphaFoldDB" id="A0A179VAS0"/>
<dbReference type="InterPro" id="IPR001647">
    <property type="entry name" value="HTH_TetR"/>
</dbReference>
<evidence type="ECO:0000256" key="1">
    <source>
        <dbReference type="ARBA" id="ARBA00023015"/>
    </source>
</evidence>
<dbReference type="Pfam" id="PF00440">
    <property type="entry name" value="TetR_N"/>
    <property type="match status" value="1"/>
</dbReference>
<feature type="domain" description="HTH tetR-type" evidence="5">
    <location>
        <begin position="15"/>
        <end position="75"/>
    </location>
</feature>
<sequence length="196" mass="21353">MPDAEIRRRTGGRSAAVREAVLRAALQLLAERGVGQISIGAIAHQAGVHETSIYRRWGTVDAVLLDALLASSLENLPIPDTGCIREDLVSFMRETADYMTSPVGQALVRSMVAVEDSTDLAAHRDRFWQARFETARVMIERAVTRGELAEGTDAALVLELITAPVHFRVISMRASLDDHTARLIVDTVLRGIGPAN</sequence>
<evidence type="ECO:0000256" key="3">
    <source>
        <dbReference type="ARBA" id="ARBA00023163"/>
    </source>
</evidence>
<keyword evidence="2 4" id="KW-0238">DNA-binding</keyword>
<evidence type="ECO:0000313" key="7">
    <source>
        <dbReference type="Proteomes" id="UP000186919"/>
    </source>
</evidence>
<dbReference type="SUPFAM" id="SSF46689">
    <property type="entry name" value="Homeodomain-like"/>
    <property type="match status" value="1"/>
</dbReference>
<dbReference type="SUPFAM" id="SSF48498">
    <property type="entry name" value="Tetracyclin repressor-like, C-terminal domain"/>
    <property type="match status" value="1"/>
</dbReference>
<organism evidence="6 7">
    <name type="scientific">Mycobacteroides immunogenum</name>
    <dbReference type="NCBI Taxonomy" id="83262"/>
    <lineage>
        <taxon>Bacteria</taxon>
        <taxon>Bacillati</taxon>
        <taxon>Actinomycetota</taxon>
        <taxon>Actinomycetes</taxon>
        <taxon>Mycobacteriales</taxon>
        <taxon>Mycobacteriaceae</taxon>
        <taxon>Mycobacteroides</taxon>
    </lineage>
</organism>
<feature type="DNA-binding region" description="H-T-H motif" evidence="4">
    <location>
        <begin position="38"/>
        <end position="57"/>
    </location>
</feature>
<reference evidence="6 7" key="1">
    <citation type="submission" date="2016-01" db="EMBL/GenBank/DDBJ databases">
        <title>Mycobacterium immunogenum strain CD11_6 genome sequencing and assembly.</title>
        <authorList>
            <person name="Kaur G."/>
            <person name="Nair G.R."/>
            <person name="Mayilraj S."/>
        </authorList>
    </citation>
    <scope>NUCLEOTIDE SEQUENCE [LARGE SCALE GENOMIC DNA]</scope>
    <source>
        <strain evidence="6 7">CD11-6</strain>
    </source>
</reference>